<name>A0ABQ0L7R8_MYCCL</name>
<gene>
    <name evidence="2" type="ORF">MCHLO_04626</name>
</gene>
<protein>
    <recommendedName>
        <fullName evidence="1">FAD/NAD(P)-binding domain-containing protein</fullName>
    </recommendedName>
</protein>
<dbReference type="InterPro" id="IPR023753">
    <property type="entry name" value="FAD/NAD-binding_dom"/>
</dbReference>
<dbReference type="SUPFAM" id="SSF51905">
    <property type="entry name" value="FAD/NAD(P)-binding domain"/>
    <property type="match status" value="1"/>
</dbReference>
<sequence>MSFAVQTAKVIHCLVVGGGLAAMATAFELASIDLDVTVLLESDTKTPVEALTKKLHEACLAKGVQFKNGYATRIALDAVAPTTIICKTGERLEADVIVLTRAVRGIQMEPHTSIASKELVVEAEEAVPADLEWTSPMKRTSTGESKIAINADWLMQDANDESLVCAASPKARVAWVGDAAGSVKVFGDAIAVGAIQKKLVSVTEYPQIEDARTLAQLLRPVCSQRGPLTGILEGYGDLRAHRRFEVRRAHNTWSKLRQAVQRVPSIGLNLTLQEIYEMWGATTTAHAMYEPLVAFWEALLVVAGADAGEQAADWWSKFYWALNMKRSTVCKVKVSTTWEMGE</sequence>
<evidence type="ECO:0000259" key="1">
    <source>
        <dbReference type="Pfam" id="PF07992"/>
    </source>
</evidence>
<proteinExistence type="predicted"/>
<dbReference type="InterPro" id="IPR036188">
    <property type="entry name" value="FAD/NAD-bd_sf"/>
</dbReference>
<dbReference type="Proteomes" id="UP000815677">
    <property type="component" value="Unassembled WGS sequence"/>
</dbReference>
<evidence type="ECO:0000313" key="2">
    <source>
        <dbReference type="EMBL" id="GAT47146.1"/>
    </source>
</evidence>
<dbReference type="Pfam" id="PF07992">
    <property type="entry name" value="Pyr_redox_2"/>
    <property type="match status" value="1"/>
</dbReference>
<dbReference type="Gene3D" id="3.50.50.60">
    <property type="entry name" value="FAD/NAD(P)-binding domain"/>
    <property type="match status" value="1"/>
</dbReference>
<dbReference type="EMBL" id="DF843160">
    <property type="protein sequence ID" value="GAT47146.1"/>
    <property type="molecule type" value="Genomic_DNA"/>
</dbReference>
<organism evidence="2 3">
    <name type="scientific">Mycena chlorophos</name>
    <name type="common">Agaric fungus</name>
    <name type="synonym">Agaricus chlorophos</name>
    <dbReference type="NCBI Taxonomy" id="658473"/>
    <lineage>
        <taxon>Eukaryota</taxon>
        <taxon>Fungi</taxon>
        <taxon>Dikarya</taxon>
        <taxon>Basidiomycota</taxon>
        <taxon>Agaricomycotina</taxon>
        <taxon>Agaricomycetes</taxon>
        <taxon>Agaricomycetidae</taxon>
        <taxon>Agaricales</taxon>
        <taxon>Marasmiineae</taxon>
        <taxon>Mycenaceae</taxon>
        <taxon>Mycena</taxon>
    </lineage>
</organism>
<accession>A0ABQ0L7R8</accession>
<keyword evidence="3" id="KW-1185">Reference proteome</keyword>
<feature type="domain" description="FAD/NAD(P)-binding" evidence="1">
    <location>
        <begin position="12"/>
        <end position="99"/>
    </location>
</feature>
<evidence type="ECO:0000313" key="3">
    <source>
        <dbReference type="Proteomes" id="UP000815677"/>
    </source>
</evidence>
<reference evidence="2" key="1">
    <citation type="submission" date="2014-09" db="EMBL/GenBank/DDBJ databases">
        <title>Genome sequence of the luminous mushroom Mycena chlorophos for searching fungal bioluminescence genes.</title>
        <authorList>
            <person name="Tanaka Y."/>
            <person name="Kasuga D."/>
            <person name="Oba Y."/>
            <person name="Hase S."/>
            <person name="Sato K."/>
            <person name="Oba Y."/>
            <person name="Sakakibara Y."/>
        </authorList>
    </citation>
    <scope>NUCLEOTIDE SEQUENCE</scope>
</reference>